<dbReference type="AlphaFoldDB" id="A0A8J3ZT66"/>
<reference evidence="1" key="1">
    <citation type="submission" date="2021-01" db="EMBL/GenBank/DDBJ databases">
        <title>Whole genome shotgun sequence of Virgisporangium ochraceum NBRC 16418.</title>
        <authorList>
            <person name="Komaki H."/>
            <person name="Tamura T."/>
        </authorList>
    </citation>
    <scope>NUCLEOTIDE SEQUENCE</scope>
    <source>
        <strain evidence="1">NBRC 16418</strain>
    </source>
</reference>
<keyword evidence="2" id="KW-1185">Reference proteome</keyword>
<dbReference type="Proteomes" id="UP000635606">
    <property type="component" value="Unassembled WGS sequence"/>
</dbReference>
<accession>A0A8J3ZT66</accession>
<name>A0A8J3ZT66_9ACTN</name>
<evidence type="ECO:0000313" key="1">
    <source>
        <dbReference type="EMBL" id="GIJ67935.1"/>
    </source>
</evidence>
<evidence type="ECO:0000313" key="2">
    <source>
        <dbReference type="Proteomes" id="UP000635606"/>
    </source>
</evidence>
<sequence length="105" mass="11558">MGCRENADPSNVGSINEWVRGWGLVTAHCPRAVAAVEYDDRALVRGRAFVDNPTDVFVRNRGVSRLGAWYGRRESQQQPVIMGIDQPVTYVVKDESVVGLLGCVP</sequence>
<dbReference type="EMBL" id="BOPH01000034">
    <property type="protein sequence ID" value="GIJ67935.1"/>
    <property type="molecule type" value="Genomic_DNA"/>
</dbReference>
<comment type="caution">
    <text evidence="1">The sequence shown here is derived from an EMBL/GenBank/DDBJ whole genome shotgun (WGS) entry which is preliminary data.</text>
</comment>
<gene>
    <name evidence="1" type="ORF">Voc01_028520</name>
</gene>
<proteinExistence type="predicted"/>
<protein>
    <submittedName>
        <fullName evidence="1">Uncharacterized protein</fullName>
    </submittedName>
</protein>
<organism evidence="1 2">
    <name type="scientific">Virgisporangium ochraceum</name>
    <dbReference type="NCBI Taxonomy" id="65505"/>
    <lineage>
        <taxon>Bacteria</taxon>
        <taxon>Bacillati</taxon>
        <taxon>Actinomycetota</taxon>
        <taxon>Actinomycetes</taxon>
        <taxon>Micromonosporales</taxon>
        <taxon>Micromonosporaceae</taxon>
        <taxon>Virgisporangium</taxon>
    </lineage>
</organism>